<reference evidence="1" key="1">
    <citation type="submission" date="2022-11" db="EMBL/GenBank/DDBJ databases">
        <authorList>
            <person name="Mo P."/>
        </authorList>
    </citation>
    <scope>NUCLEOTIDE SEQUENCE</scope>
    <source>
        <strain evidence="1">HUAS 11-8</strain>
    </source>
</reference>
<evidence type="ECO:0008006" key="3">
    <source>
        <dbReference type="Google" id="ProtNLM"/>
    </source>
</evidence>
<dbReference type="EMBL" id="CP113836">
    <property type="protein sequence ID" value="WAL67911.1"/>
    <property type="molecule type" value="Genomic_DNA"/>
</dbReference>
<organism evidence="1 2">
    <name type="scientific">Amycolatopsis cynarae</name>
    <dbReference type="NCBI Taxonomy" id="2995223"/>
    <lineage>
        <taxon>Bacteria</taxon>
        <taxon>Bacillati</taxon>
        <taxon>Actinomycetota</taxon>
        <taxon>Actinomycetes</taxon>
        <taxon>Pseudonocardiales</taxon>
        <taxon>Pseudonocardiaceae</taxon>
        <taxon>Amycolatopsis</taxon>
    </lineage>
</organism>
<name>A0ABY7B6Y4_9PSEU</name>
<accession>A0ABY7B6Y4</accession>
<evidence type="ECO:0000313" key="2">
    <source>
        <dbReference type="Proteomes" id="UP001163203"/>
    </source>
</evidence>
<dbReference type="Proteomes" id="UP001163203">
    <property type="component" value="Chromosome"/>
</dbReference>
<evidence type="ECO:0000313" key="1">
    <source>
        <dbReference type="EMBL" id="WAL67911.1"/>
    </source>
</evidence>
<proteinExistence type="predicted"/>
<gene>
    <name evidence="1" type="ORF">ORV05_09120</name>
</gene>
<keyword evidence="2" id="KW-1185">Reference proteome</keyword>
<sequence>MEQGGEMGRDDLVGEVHRLERHPLDESIGLLGLLVVTPAGDGSRYAQRLRGLIAAAVEIARSADFESDEVSGVGLPSWFLALSTGAAGDVPGDAMGSAGKRRYLEVRDDRSWSSDEWIYCFDPDLRAWSWWDITVGDNGKICVWVDTKGEAHIPCEELWWAVFAAGAASVERLTLEYASVWAEQPEPPWPKSSPS</sequence>
<dbReference type="RefSeq" id="WP_268758006.1">
    <property type="nucleotide sequence ID" value="NZ_CP113836.1"/>
</dbReference>
<protein>
    <recommendedName>
        <fullName evidence="3">SMI1/KNR4 family protein</fullName>
    </recommendedName>
</protein>